<dbReference type="NCBIfam" id="TIGR01640">
    <property type="entry name" value="F_box_assoc_1"/>
    <property type="match status" value="1"/>
</dbReference>
<dbReference type="Pfam" id="PF07734">
    <property type="entry name" value="FBA_1"/>
    <property type="match status" value="1"/>
</dbReference>
<gene>
    <name evidence="2" type="ORF">EUTSA_v10026802mg</name>
</gene>
<dbReference type="InterPro" id="IPR006527">
    <property type="entry name" value="F-box-assoc_dom_typ1"/>
</dbReference>
<dbReference type="Gene3D" id="1.20.1280.50">
    <property type="match status" value="1"/>
</dbReference>
<dbReference type="InterPro" id="IPR017451">
    <property type="entry name" value="F-box-assoc_interact_dom"/>
</dbReference>
<organism evidence="2 3">
    <name type="scientific">Eutrema salsugineum</name>
    <name type="common">Saltwater cress</name>
    <name type="synonym">Sisymbrium salsugineum</name>
    <dbReference type="NCBI Taxonomy" id="72664"/>
    <lineage>
        <taxon>Eukaryota</taxon>
        <taxon>Viridiplantae</taxon>
        <taxon>Streptophyta</taxon>
        <taxon>Embryophyta</taxon>
        <taxon>Tracheophyta</taxon>
        <taxon>Spermatophyta</taxon>
        <taxon>Magnoliopsida</taxon>
        <taxon>eudicotyledons</taxon>
        <taxon>Gunneridae</taxon>
        <taxon>Pentapetalae</taxon>
        <taxon>rosids</taxon>
        <taxon>malvids</taxon>
        <taxon>Brassicales</taxon>
        <taxon>Brassicaceae</taxon>
        <taxon>Eutremeae</taxon>
        <taxon>Eutrema</taxon>
    </lineage>
</organism>
<dbReference type="InterPro" id="IPR036047">
    <property type="entry name" value="F-box-like_dom_sf"/>
</dbReference>
<accession>V4P900</accession>
<evidence type="ECO:0000313" key="3">
    <source>
        <dbReference type="Proteomes" id="UP000030689"/>
    </source>
</evidence>
<evidence type="ECO:0000313" key="2">
    <source>
        <dbReference type="EMBL" id="ESQ56111.1"/>
    </source>
</evidence>
<keyword evidence="3" id="KW-1185">Reference proteome</keyword>
<dbReference type="STRING" id="72664.V4P900"/>
<dbReference type="SUPFAM" id="SSF81383">
    <property type="entry name" value="F-box domain"/>
    <property type="match status" value="1"/>
</dbReference>
<feature type="domain" description="F-box" evidence="1">
    <location>
        <begin position="7"/>
        <end position="54"/>
    </location>
</feature>
<dbReference type="CDD" id="cd22157">
    <property type="entry name" value="F-box_AtFBW1-like"/>
    <property type="match status" value="1"/>
</dbReference>
<dbReference type="KEGG" id="eus:EUTSA_v10026802mg"/>
<reference evidence="2 3" key="1">
    <citation type="journal article" date="2013" name="Front. Plant Sci.">
        <title>The Reference Genome of the Halophytic Plant Eutrema salsugineum.</title>
        <authorList>
            <person name="Yang R."/>
            <person name="Jarvis D.E."/>
            <person name="Chen H."/>
            <person name="Beilstein M.A."/>
            <person name="Grimwood J."/>
            <person name="Jenkins J."/>
            <person name="Shu S."/>
            <person name="Prochnik S."/>
            <person name="Xin M."/>
            <person name="Ma C."/>
            <person name="Schmutz J."/>
            <person name="Wing R.A."/>
            <person name="Mitchell-Olds T."/>
            <person name="Schumaker K.S."/>
            <person name="Wang X."/>
        </authorList>
    </citation>
    <scope>NUCLEOTIDE SEQUENCE [LARGE SCALE GENOMIC DNA]</scope>
</reference>
<dbReference type="PANTHER" id="PTHR31672:SF13">
    <property type="entry name" value="F-BOX PROTEIN CPR30-LIKE"/>
    <property type="match status" value="1"/>
</dbReference>
<dbReference type="Proteomes" id="UP000030689">
    <property type="component" value="Unassembled WGS sequence"/>
</dbReference>
<dbReference type="InterPro" id="IPR050796">
    <property type="entry name" value="SCF_F-box_component"/>
</dbReference>
<sequence length="324" mass="38342">MDLSKSSKRSSWLPFELVEEILYKTPIKSLAHFKWICKQWYALINEKKFMYKHIDLCEKQFIQVHPHNESVQLFDPETQALSSLQGPTNIYSVIHCDRLLLCQCWRNGYTPEKLAVWNPFLSQVEWIKPNNFYKKDDVYGFGYDNVSRDNYKILRLHDKTHIEIYEFKSKLWKSVNAALDSCVTLWYKRYQALSMNGNMYWIAQRKKGNSKTEIFIQSFDFSRERFKDIGCSVPLEADCIVISGFKGDRLALLRLHEGENIEVWVTNKFLHVTRPDYLPTRYFSFPTYFIDKKTNKIKLYCGQVDVKTHYIDVNVSEIGDGDIK</sequence>
<evidence type="ECO:0000259" key="1">
    <source>
        <dbReference type="PROSITE" id="PS50181"/>
    </source>
</evidence>
<dbReference type="InterPro" id="IPR001810">
    <property type="entry name" value="F-box_dom"/>
</dbReference>
<protein>
    <recommendedName>
        <fullName evidence="1">F-box domain-containing protein</fullName>
    </recommendedName>
</protein>
<proteinExistence type="predicted"/>
<dbReference type="PROSITE" id="PS50181">
    <property type="entry name" value="FBOX"/>
    <property type="match status" value="1"/>
</dbReference>
<dbReference type="AlphaFoldDB" id="V4P900"/>
<dbReference type="EMBL" id="KI517384">
    <property type="protein sequence ID" value="ESQ56111.1"/>
    <property type="molecule type" value="Genomic_DNA"/>
</dbReference>
<dbReference type="PANTHER" id="PTHR31672">
    <property type="entry name" value="BNACNNG10540D PROTEIN"/>
    <property type="match status" value="1"/>
</dbReference>
<dbReference type="OMA" id="WYALINE"/>
<dbReference type="SMART" id="SM00256">
    <property type="entry name" value="FBOX"/>
    <property type="match status" value="1"/>
</dbReference>
<name>V4P900_EUTSA</name>
<dbReference type="Pfam" id="PF00646">
    <property type="entry name" value="F-box"/>
    <property type="match status" value="1"/>
</dbReference>
<dbReference type="Gramene" id="ESQ56111">
    <property type="protein sequence ID" value="ESQ56111"/>
    <property type="gene ID" value="EUTSA_v10026802mg"/>
</dbReference>